<dbReference type="Gene3D" id="1.10.10.10">
    <property type="entry name" value="Winged helix-like DNA-binding domain superfamily/Winged helix DNA-binding domain"/>
    <property type="match status" value="1"/>
</dbReference>
<evidence type="ECO:0000259" key="4">
    <source>
        <dbReference type="PROSITE" id="PS50238"/>
    </source>
</evidence>
<dbReference type="SMART" id="SM00324">
    <property type="entry name" value="RhoGAP"/>
    <property type="match status" value="1"/>
</dbReference>
<keyword evidence="1" id="KW-0343">GTPase activation</keyword>
<dbReference type="EMBL" id="JADGJD010000293">
    <property type="protein sequence ID" value="KAJ3052451.1"/>
    <property type="molecule type" value="Genomic_DNA"/>
</dbReference>
<sequence length="882" mass="95052">MASLGAAHKRVSEMIAELVHPLQRFLDDNRKMSATKKDQIETTKKKLEKQRAEVEVAKASYFGKYDSAEAEERNSTVHPDVGKEETVQGLGGIISVGPRSFTTDEYHDLLRRLQQDVRSQDVKSILGTYKACVTPNDVITTLTNMLNLSSESAQEMFTSLTTSQTLRPISRTSKFTSSTTPQYYQWKLPPIPSFPPEPQHISLRRDATKAEIAYLSSIKSAETTRLNLEGLCIDYFNNLQHVETVKVALFKESMSGLNEAMRSVVETGRVVCEQAGVWVEMVDPKKEVEYFVERARTGNRRVGAVVREERGGEKVGIFGVELEELAERDHRPVPKLVRKALRALRESSQADSGHVDNQEIDLWIDTNMAYAQIHTLRQQLSDKHITARFLRRKATSQILVGLIKSFLNELPISVCGAEVYEEVKMVYLSKTEDLVDMRLKSLKSLLATLSPGHYLTLRALAGHWHRIVQNLDKNDKKLNDLAALLGPYVLRPKVESRLTLHDKHPARLVKDLLLHFDTLFASEPSSSSADSSANIPTYSDSDSGPETESGDEVELDADALVDDLETASVASGKSRMSLQLQLPSFSSFSSGRDSTTAIGGSSTASAGSSGVSTPTAGGSKRGSLQLTGFSIPGLIPSSSSSSLASSSGGLDAGMGSGMVTPPMIGGSGTVGTPTSSKRVSLQIDTSALYERSANLLSGVGGMFRKGDGVGAAAGKEDGKKEEGKVKSGRGSFSDVPVEGRGVGSGELSRDGPLSAVSPVAEAADLKDAFIEDLQSLSEAGPGKGLGVGLDPLDYAEFDSDDELDVDVRADGVVVSRGAGGGGRESTPVAADLREWRGGDGVGIFPTTPGGGKDREKEKKIVADLMVFNTVDDDLEDIEVFTK</sequence>
<feature type="compositionally biased region" description="Basic and acidic residues" evidence="3">
    <location>
        <begin position="714"/>
        <end position="725"/>
    </location>
</feature>
<evidence type="ECO:0000256" key="2">
    <source>
        <dbReference type="SAM" id="Coils"/>
    </source>
</evidence>
<dbReference type="InterPro" id="IPR050729">
    <property type="entry name" value="Rho-GAP"/>
</dbReference>
<keyword evidence="6" id="KW-1185">Reference proteome</keyword>
<dbReference type="Proteomes" id="UP001212841">
    <property type="component" value="Unassembled WGS sequence"/>
</dbReference>
<evidence type="ECO:0000313" key="6">
    <source>
        <dbReference type="Proteomes" id="UP001212841"/>
    </source>
</evidence>
<dbReference type="GO" id="GO:0007165">
    <property type="term" value="P:signal transduction"/>
    <property type="evidence" value="ECO:0007669"/>
    <property type="project" value="InterPro"/>
</dbReference>
<evidence type="ECO:0000313" key="5">
    <source>
        <dbReference type="EMBL" id="KAJ3052451.1"/>
    </source>
</evidence>
<feature type="region of interest" description="Disordered" evidence="3">
    <location>
        <begin position="710"/>
        <end position="753"/>
    </location>
</feature>
<feature type="region of interest" description="Disordered" evidence="3">
    <location>
        <begin position="523"/>
        <end position="552"/>
    </location>
</feature>
<dbReference type="SUPFAM" id="SSF48350">
    <property type="entry name" value="GTPase activation domain, GAP"/>
    <property type="match status" value="1"/>
</dbReference>
<evidence type="ECO:0000256" key="1">
    <source>
        <dbReference type="ARBA" id="ARBA00022468"/>
    </source>
</evidence>
<feature type="compositionally biased region" description="Acidic residues" evidence="3">
    <location>
        <begin position="543"/>
        <end position="552"/>
    </location>
</feature>
<dbReference type="Gene3D" id="1.20.1270.60">
    <property type="entry name" value="Arfaptin homology (AH) domain/BAR domain"/>
    <property type="match status" value="1"/>
</dbReference>
<dbReference type="PROSITE" id="PS50238">
    <property type="entry name" value="RHOGAP"/>
    <property type="match status" value="1"/>
</dbReference>
<organism evidence="5 6">
    <name type="scientific">Rhizophlyctis rosea</name>
    <dbReference type="NCBI Taxonomy" id="64517"/>
    <lineage>
        <taxon>Eukaryota</taxon>
        <taxon>Fungi</taxon>
        <taxon>Fungi incertae sedis</taxon>
        <taxon>Chytridiomycota</taxon>
        <taxon>Chytridiomycota incertae sedis</taxon>
        <taxon>Chytridiomycetes</taxon>
        <taxon>Rhizophlyctidales</taxon>
        <taxon>Rhizophlyctidaceae</taxon>
        <taxon>Rhizophlyctis</taxon>
    </lineage>
</organism>
<proteinExistence type="predicted"/>
<dbReference type="GO" id="GO:0005737">
    <property type="term" value="C:cytoplasm"/>
    <property type="evidence" value="ECO:0007669"/>
    <property type="project" value="TreeGrafter"/>
</dbReference>
<dbReference type="GO" id="GO:0005096">
    <property type="term" value="F:GTPase activator activity"/>
    <property type="evidence" value="ECO:0007669"/>
    <property type="project" value="UniProtKB-KW"/>
</dbReference>
<dbReference type="SUPFAM" id="SSF103657">
    <property type="entry name" value="BAR/IMD domain-like"/>
    <property type="match status" value="1"/>
</dbReference>
<dbReference type="InterPro" id="IPR027267">
    <property type="entry name" value="AH/BAR_dom_sf"/>
</dbReference>
<evidence type="ECO:0000256" key="3">
    <source>
        <dbReference type="SAM" id="MobiDB-lite"/>
    </source>
</evidence>
<dbReference type="AlphaFoldDB" id="A0AAD5SEB6"/>
<dbReference type="InterPro" id="IPR000198">
    <property type="entry name" value="RhoGAP_dom"/>
</dbReference>
<dbReference type="Gene3D" id="1.10.555.10">
    <property type="entry name" value="Rho GTPase activation protein"/>
    <property type="match status" value="1"/>
</dbReference>
<comment type="caution">
    <text evidence="5">The sequence shown here is derived from an EMBL/GenBank/DDBJ whole genome shotgun (WGS) entry which is preliminary data.</text>
</comment>
<keyword evidence="2" id="KW-0175">Coiled coil</keyword>
<reference evidence="5" key="1">
    <citation type="submission" date="2020-05" db="EMBL/GenBank/DDBJ databases">
        <title>Phylogenomic resolution of chytrid fungi.</title>
        <authorList>
            <person name="Stajich J.E."/>
            <person name="Amses K."/>
            <person name="Simmons R."/>
            <person name="Seto K."/>
            <person name="Myers J."/>
            <person name="Bonds A."/>
            <person name="Quandt C.A."/>
            <person name="Barry K."/>
            <person name="Liu P."/>
            <person name="Grigoriev I."/>
            <person name="Longcore J.E."/>
            <person name="James T.Y."/>
        </authorList>
    </citation>
    <scope>NUCLEOTIDE SEQUENCE</scope>
    <source>
        <strain evidence="5">JEL0318</strain>
    </source>
</reference>
<feature type="coiled-coil region" evidence="2">
    <location>
        <begin position="33"/>
        <end position="60"/>
    </location>
</feature>
<feature type="compositionally biased region" description="Low complexity" evidence="3">
    <location>
        <begin position="523"/>
        <end position="533"/>
    </location>
</feature>
<feature type="region of interest" description="Disordered" evidence="3">
    <location>
        <begin position="637"/>
        <end position="677"/>
    </location>
</feature>
<dbReference type="InterPro" id="IPR008936">
    <property type="entry name" value="Rho_GTPase_activation_prot"/>
</dbReference>
<dbReference type="PANTHER" id="PTHR23176:SF129">
    <property type="entry name" value="RHO GTPASE ACTIVATING PROTEIN AT 16F, ISOFORM E-RELATED"/>
    <property type="match status" value="1"/>
</dbReference>
<dbReference type="PANTHER" id="PTHR23176">
    <property type="entry name" value="RHO/RAC/CDC GTPASE-ACTIVATING PROTEIN"/>
    <property type="match status" value="1"/>
</dbReference>
<feature type="compositionally biased region" description="Low complexity" evidence="3">
    <location>
        <begin position="637"/>
        <end position="649"/>
    </location>
</feature>
<protein>
    <recommendedName>
        <fullName evidence="4">Rho-GAP domain-containing protein</fullName>
    </recommendedName>
</protein>
<dbReference type="InterPro" id="IPR036388">
    <property type="entry name" value="WH-like_DNA-bd_sf"/>
</dbReference>
<gene>
    <name evidence="5" type="ORF">HK097_006248</name>
</gene>
<name>A0AAD5SEB6_9FUNG</name>
<feature type="compositionally biased region" description="Low complexity" evidence="3">
    <location>
        <begin position="587"/>
        <end position="618"/>
    </location>
</feature>
<feature type="domain" description="Rho-GAP" evidence="4">
    <location>
        <begin position="320"/>
        <end position="520"/>
    </location>
</feature>
<feature type="region of interest" description="Disordered" evidence="3">
    <location>
        <begin position="587"/>
        <end position="623"/>
    </location>
</feature>
<dbReference type="Pfam" id="PF00620">
    <property type="entry name" value="RhoGAP"/>
    <property type="match status" value="1"/>
</dbReference>
<accession>A0AAD5SEB6</accession>